<protein>
    <recommendedName>
        <fullName evidence="8">AlkB homolog 6</fullName>
    </recommendedName>
</protein>
<evidence type="ECO:0000256" key="2">
    <source>
        <dbReference type="ARBA" id="ARBA00022723"/>
    </source>
</evidence>
<dbReference type="PANTHER" id="PTHR46030">
    <property type="entry name" value="ALPHA-KETOGLUTARATE-DEPENDENT DIOXYGENASE ALKB HOMOLOG 6"/>
    <property type="match status" value="1"/>
</dbReference>
<sequence>MLGEKLPNLLLKYCERIAALGAFAGKTANRVLGNEYKPGEGIIPHEDWPLYHPTVTTIHLGFSITGEPLPPVSAGAEPSHPPENMYKLFLHCIQGTHHDSLTGRVANLLAAGTLTVATLTLSTRVTLTMRQLNTPNVLITSVLL</sequence>
<comment type="similarity">
    <text evidence="1">Belongs to the alkB family.</text>
</comment>
<reference evidence="6" key="1">
    <citation type="submission" date="2025-08" db="UniProtKB">
        <authorList>
            <consortium name="Ensembl"/>
        </authorList>
    </citation>
    <scope>IDENTIFICATION</scope>
</reference>
<organism evidence="6 7">
    <name type="scientific">Salmo trutta</name>
    <name type="common">Brown trout</name>
    <dbReference type="NCBI Taxonomy" id="8032"/>
    <lineage>
        <taxon>Eukaryota</taxon>
        <taxon>Metazoa</taxon>
        <taxon>Chordata</taxon>
        <taxon>Craniata</taxon>
        <taxon>Vertebrata</taxon>
        <taxon>Euteleostomi</taxon>
        <taxon>Actinopterygii</taxon>
        <taxon>Neopterygii</taxon>
        <taxon>Teleostei</taxon>
        <taxon>Protacanthopterygii</taxon>
        <taxon>Salmoniformes</taxon>
        <taxon>Salmonidae</taxon>
        <taxon>Salmoninae</taxon>
        <taxon>Salmo</taxon>
    </lineage>
</organism>
<evidence type="ECO:0000256" key="5">
    <source>
        <dbReference type="ARBA" id="ARBA00023004"/>
    </source>
</evidence>
<keyword evidence="7" id="KW-1185">Reference proteome</keyword>
<keyword evidence="2" id="KW-0479">Metal-binding</keyword>
<dbReference type="Ensembl" id="ENSSTUT00000112193.1">
    <property type="protein sequence ID" value="ENSSTUP00000104659.1"/>
    <property type="gene ID" value="ENSSTUG00000046696.1"/>
</dbReference>
<dbReference type="InterPro" id="IPR032862">
    <property type="entry name" value="ALKBH6"/>
</dbReference>
<dbReference type="GO" id="GO:0005634">
    <property type="term" value="C:nucleus"/>
    <property type="evidence" value="ECO:0007669"/>
    <property type="project" value="TreeGrafter"/>
</dbReference>
<name>A0A674E9U6_SALTR</name>
<dbReference type="Proteomes" id="UP000472277">
    <property type="component" value="Chromosome 19"/>
</dbReference>
<dbReference type="GO" id="GO:0046872">
    <property type="term" value="F:metal ion binding"/>
    <property type="evidence" value="ECO:0007669"/>
    <property type="project" value="UniProtKB-KW"/>
</dbReference>
<dbReference type="GO" id="GO:0051213">
    <property type="term" value="F:dioxygenase activity"/>
    <property type="evidence" value="ECO:0007669"/>
    <property type="project" value="UniProtKB-KW"/>
</dbReference>
<keyword evidence="3" id="KW-0223">Dioxygenase</keyword>
<evidence type="ECO:0000256" key="4">
    <source>
        <dbReference type="ARBA" id="ARBA00023002"/>
    </source>
</evidence>
<reference evidence="6" key="2">
    <citation type="submission" date="2025-09" db="UniProtKB">
        <authorList>
            <consortium name="Ensembl"/>
        </authorList>
    </citation>
    <scope>IDENTIFICATION</scope>
</reference>
<dbReference type="Gene3D" id="2.60.120.1520">
    <property type="match status" value="1"/>
</dbReference>
<evidence type="ECO:0008006" key="8">
    <source>
        <dbReference type="Google" id="ProtNLM"/>
    </source>
</evidence>
<dbReference type="GeneTree" id="ENSGT00990000213120"/>
<accession>A0A674E9U6</accession>
<evidence type="ECO:0000256" key="1">
    <source>
        <dbReference type="ARBA" id="ARBA00007879"/>
    </source>
</evidence>
<dbReference type="PANTHER" id="PTHR46030:SF1">
    <property type="entry name" value="ALPHA-KETOGLUTARATE-DEPENDENT DIOXYGENASE ALKB HOMOLOG 6"/>
    <property type="match status" value="1"/>
</dbReference>
<evidence type="ECO:0000313" key="7">
    <source>
        <dbReference type="Proteomes" id="UP000472277"/>
    </source>
</evidence>
<proteinExistence type="inferred from homology"/>
<dbReference type="AlphaFoldDB" id="A0A674E9U6"/>
<keyword evidence="4" id="KW-0560">Oxidoreductase</keyword>
<dbReference type="SUPFAM" id="SSF51197">
    <property type="entry name" value="Clavaminate synthase-like"/>
    <property type="match status" value="1"/>
</dbReference>
<evidence type="ECO:0000256" key="3">
    <source>
        <dbReference type="ARBA" id="ARBA00022964"/>
    </source>
</evidence>
<keyword evidence="5" id="KW-0408">Iron</keyword>
<evidence type="ECO:0000313" key="6">
    <source>
        <dbReference type="Ensembl" id="ENSSTUP00000104659.1"/>
    </source>
</evidence>